<evidence type="ECO:0000256" key="5">
    <source>
        <dbReference type="ARBA" id="ARBA00023136"/>
    </source>
</evidence>
<dbReference type="InterPro" id="IPR008952">
    <property type="entry name" value="Tetraspanin_EC2_sf"/>
</dbReference>
<gene>
    <name evidence="7" type="ORF">ODALV1_LOCUS29477</name>
</gene>
<dbReference type="PANTHER" id="PTHR19282:SF417">
    <property type="entry name" value="TETRASPANIN TSPA-RELATED"/>
    <property type="match status" value="1"/>
</dbReference>
<dbReference type="EMBL" id="CAXLJM020000154">
    <property type="protein sequence ID" value="CAL8143339.1"/>
    <property type="molecule type" value="Genomic_DNA"/>
</dbReference>
<evidence type="ECO:0000256" key="1">
    <source>
        <dbReference type="ARBA" id="ARBA00004141"/>
    </source>
</evidence>
<dbReference type="PANTHER" id="PTHR19282">
    <property type="entry name" value="TETRASPANIN"/>
    <property type="match status" value="1"/>
</dbReference>
<keyword evidence="4 6" id="KW-1133">Transmembrane helix</keyword>
<keyword evidence="8" id="KW-1185">Reference proteome</keyword>
<evidence type="ECO:0000256" key="2">
    <source>
        <dbReference type="ARBA" id="ARBA00006840"/>
    </source>
</evidence>
<dbReference type="PIRSF" id="PIRSF002419">
    <property type="entry name" value="Tetraspanin"/>
    <property type="match status" value="1"/>
</dbReference>
<dbReference type="SUPFAM" id="SSF48652">
    <property type="entry name" value="Tetraspanin"/>
    <property type="match status" value="1"/>
</dbReference>
<feature type="transmembrane region" description="Helical" evidence="6">
    <location>
        <begin position="52"/>
        <end position="76"/>
    </location>
</feature>
<feature type="transmembrane region" description="Helical" evidence="6">
    <location>
        <begin position="88"/>
        <end position="107"/>
    </location>
</feature>
<keyword evidence="5 6" id="KW-0472">Membrane</keyword>
<evidence type="ECO:0000256" key="3">
    <source>
        <dbReference type="ARBA" id="ARBA00022692"/>
    </source>
</evidence>
<evidence type="ECO:0000256" key="6">
    <source>
        <dbReference type="RuleBase" id="RU361218"/>
    </source>
</evidence>
<dbReference type="PRINTS" id="PR00259">
    <property type="entry name" value="TMFOUR"/>
</dbReference>
<comment type="subcellular location">
    <subcellularLocation>
        <location evidence="1 6">Membrane</location>
        <topology evidence="1 6">Multi-pass membrane protein</topology>
    </subcellularLocation>
</comment>
<sequence>MPSETDKGSFVGCNVLFGALPGIAFVWGGLSGESGLSKYFATILHGDESSSIMFSTVLFIVTGILMVSTSVLGCYGASTENRYMLSSYSVLMGLTLIVQLAAVTVLIKYDISGVVRNAMSSSFNNYYSLDSGTRNESVQFWDYLQSNLKCCGVNNYTDWRSASQAPAFGFIPESCCKPSVDHDDARNCTRFITRDKVKDAALVGEFIYVNGCLDEYFKYYSIDLLAFCAILLGAVQIFGLVYACYLANSLRPGYINLERLSIIFI</sequence>
<protein>
    <recommendedName>
        <fullName evidence="6">Tetraspanin</fullName>
    </recommendedName>
</protein>
<dbReference type="InterPro" id="IPR000301">
    <property type="entry name" value="Tetraspanin_animals"/>
</dbReference>
<evidence type="ECO:0000256" key="4">
    <source>
        <dbReference type="ARBA" id="ARBA00022989"/>
    </source>
</evidence>
<keyword evidence="3 6" id="KW-0812">Transmembrane</keyword>
<accession>A0ABP1S3T5</accession>
<reference evidence="7 8" key="1">
    <citation type="submission" date="2024-08" db="EMBL/GenBank/DDBJ databases">
        <authorList>
            <person name="Cucini C."/>
            <person name="Frati F."/>
        </authorList>
    </citation>
    <scope>NUCLEOTIDE SEQUENCE [LARGE SCALE GENOMIC DNA]</scope>
</reference>
<proteinExistence type="inferred from homology"/>
<comment type="caution">
    <text evidence="7">The sequence shown here is derived from an EMBL/GenBank/DDBJ whole genome shotgun (WGS) entry which is preliminary data.</text>
</comment>
<evidence type="ECO:0000313" key="7">
    <source>
        <dbReference type="EMBL" id="CAL8143339.1"/>
    </source>
</evidence>
<feature type="transmembrane region" description="Helical" evidence="6">
    <location>
        <begin position="224"/>
        <end position="247"/>
    </location>
</feature>
<organism evidence="7 8">
    <name type="scientific">Orchesella dallaii</name>
    <dbReference type="NCBI Taxonomy" id="48710"/>
    <lineage>
        <taxon>Eukaryota</taxon>
        <taxon>Metazoa</taxon>
        <taxon>Ecdysozoa</taxon>
        <taxon>Arthropoda</taxon>
        <taxon>Hexapoda</taxon>
        <taxon>Collembola</taxon>
        <taxon>Entomobryomorpha</taxon>
        <taxon>Entomobryoidea</taxon>
        <taxon>Orchesellidae</taxon>
        <taxon>Orchesellinae</taxon>
        <taxon>Orchesella</taxon>
    </lineage>
</organism>
<name>A0ABP1S3T5_9HEXA</name>
<comment type="similarity">
    <text evidence="2 6">Belongs to the tetraspanin (TM4SF) family.</text>
</comment>
<dbReference type="Gene3D" id="1.10.1450.10">
    <property type="entry name" value="Tetraspanin"/>
    <property type="match status" value="1"/>
</dbReference>
<evidence type="ECO:0000313" key="8">
    <source>
        <dbReference type="Proteomes" id="UP001642540"/>
    </source>
</evidence>
<feature type="transmembrane region" description="Helical" evidence="6">
    <location>
        <begin position="12"/>
        <end position="32"/>
    </location>
</feature>
<dbReference type="InterPro" id="IPR018499">
    <property type="entry name" value="Tetraspanin/Peripherin"/>
</dbReference>
<dbReference type="Proteomes" id="UP001642540">
    <property type="component" value="Unassembled WGS sequence"/>
</dbReference>
<dbReference type="Pfam" id="PF00335">
    <property type="entry name" value="Tetraspanin"/>
    <property type="match status" value="1"/>
</dbReference>